<keyword evidence="4" id="KW-1003">Cell membrane</keyword>
<evidence type="ECO:0000256" key="9">
    <source>
        <dbReference type="SAM" id="Phobius"/>
    </source>
</evidence>
<dbReference type="GO" id="GO:0005886">
    <property type="term" value="C:plasma membrane"/>
    <property type="evidence" value="ECO:0007669"/>
    <property type="project" value="UniProtKB-SubCell"/>
</dbReference>
<dbReference type="InterPro" id="IPR004485">
    <property type="entry name" value="Cobalamin_biosynth_CobD/CbiB"/>
</dbReference>
<evidence type="ECO:0000256" key="5">
    <source>
        <dbReference type="ARBA" id="ARBA00022573"/>
    </source>
</evidence>
<evidence type="ECO:0000313" key="10">
    <source>
        <dbReference type="EMBL" id="GAC15063.1"/>
    </source>
</evidence>
<feature type="transmembrane region" description="Helical" evidence="9">
    <location>
        <begin position="65"/>
        <end position="87"/>
    </location>
</feature>
<evidence type="ECO:0000256" key="4">
    <source>
        <dbReference type="ARBA" id="ARBA00022475"/>
    </source>
</evidence>
<dbReference type="EC" id="6.3.1.10" evidence="10"/>
<comment type="subcellular location">
    <subcellularLocation>
        <location evidence="1">Cell membrane</location>
        <topology evidence="1">Multi-pass membrane protein</topology>
    </subcellularLocation>
</comment>
<dbReference type="AlphaFoldDB" id="K6YEJ8"/>
<reference evidence="10 11" key="1">
    <citation type="journal article" date="2017" name="Antonie Van Leeuwenhoek">
        <title>Rhizobium rhizosphaerae sp. nov., a novel species isolated from rice rhizosphere.</title>
        <authorList>
            <person name="Zhao J.J."/>
            <person name="Zhang J."/>
            <person name="Zhang R.J."/>
            <person name="Zhang C.W."/>
            <person name="Yin H.Q."/>
            <person name="Zhang X.X."/>
        </authorList>
    </citation>
    <scope>NUCLEOTIDE SEQUENCE [LARGE SCALE GENOMIC DNA]</scope>
    <source>
        <strain evidence="10 11">E3</strain>
    </source>
</reference>
<feature type="transmembrane region" description="Helical" evidence="9">
    <location>
        <begin position="300"/>
        <end position="318"/>
    </location>
</feature>
<sequence>MLAIYSALVDSGFLPLLVVVAALLLEWIIPWPEKAHPLTLLRLMALNLAAKVNPSSPRTSTQRRISGSLAIIVLLLPILVIVSIPLLLAEYPLFFDTLMLLVAIQFQPIRRHFKALQKALKTDKKNLARHHLNGMVLRETDKLTPMGIAKAAIESLNQRFIYQQFSILFWYVLAGGLVALIVRMFFELSQTWNTKLRKNQDFGVPAALISQILFLIPQVFFLFIFSLANNVIGAYRSLKSVSQTQHYSTYVKAIIGGSMGFQLGGPAFYQNLKVRSQRVGAIREVRFADLQRSWNSVNQTLLMFLALLTLILAIMFKLG</sequence>
<dbReference type="GO" id="GO:0043757">
    <property type="term" value="F:adenosylcobinamide-phosphate synthase activity"/>
    <property type="evidence" value="ECO:0007669"/>
    <property type="project" value="UniProtKB-EC"/>
</dbReference>
<proteinExistence type="inferred from homology"/>
<evidence type="ECO:0000256" key="7">
    <source>
        <dbReference type="ARBA" id="ARBA00022989"/>
    </source>
</evidence>
<feature type="transmembrane region" description="Helical" evidence="9">
    <location>
        <begin position="206"/>
        <end position="228"/>
    </location>
</feature>
<evidence type="ECO:0000256" key="2">
    <source>
        <dbReference type="ARBA" id="ARBA00004953"/>
    </source>
</evidence>
<evidence type="ECO:0000313" key="11">
    <source>
        <dbReference type="Proteomes" id="UP000006334"/>
    </source>
</evidence>
<feature type="transmembrane region" description="Helical" evidence="9">
    <location>
        <begin position="12"/>
        <end position="29"/>
    </location>
</feature>
<comment type="similarity">
    <text evidence="3">Belongs to the CobD/CbiB family.</text>
</comment>
<dbReference type="EMBL" id="BAEN01000046">
    <property type="protein sequence ID" value="GAC15063.1"/>
    <property type="molecule type" value="Genomic_DNA"/>
</dbReference>
<dbReference type="eggNOG" id="COG1270">
    <property type="taxonomic scope" value="Bacteria"/>
</dbReference>
<protein>
    <submittedName>
        <fullName evidence="10">Adenosylcobinamide-phosphate synthase</fullName>
        <ecNumber evidence="10">6.3.1.10</ecNumber>
    </submittedName>
</protein>
<keyword evidence="5" id="KW-0169">Cobalamin biosynthesis</keyword>
<dbReference type="GO" id="GO:0009236">
    <property type="term" value="P:cobalamin biosynthetic process"/>
    <property type="evidence" value="ECO:0007669"/>
    <property type="project" value="UniProtKB-UniPathway"/>
</dbReference>
<evidence type="ECO:0000256" key="8">
    <source>
        <dbReference type="ARBA" id="ARBA00023136"/>
    </source>
</evidence>
<comment type="caution">
    <text evidence="10">The sequence shown here is derived from an EMBL/GenBank/DDBJ whole genome shotgun (WGS) entry which is preliminary data.</text>
</comment>
<keyword evidence="10" id="KW-0436">Ligase</keyword>
<dbReference type="STRING" id="1127673.GLIP_2437"/>
<dbReference type="Proteomes" id="UP000006334">
    <property type="component" value="Unassembled WGS sequence"/>
</dbReference>
<dbReference type="PANTHER" id="PTHR34308">
    <property type="entry name" value="COBALAMIN BIOSYNTHESIS PROTEIN CBIB"/>
    <property type="match status" value="1"/>
</dbReference>
<keyword evidence="8 9" id="KW-0472">Membrane</keyword>
<dbReference type="PANTHER" id="PTHR34308:SF1">
    <property type="entry name" value="COBALAMIN BIOSYNTHESIS PROTEIN CBIB"/>
    <property type="match status" value="1"/>
</dbReference>
<dbReference type="Pfam" id="PF03186">
    <property type="entry name" value="CobD_Cbib"/>
    <property type="match status" value="1"/>
</dbReference>
<dbReference type="OrthoDB" id="5586491at2"/>
<feature type="transmembrane region" description="Helical" evidence="9">
    <location>
        <begin position="167"/>
        <end position="186"/>
    </location>
</feature>
<keyword evidence="7 9" id="KW-1133">Transmembrane helix</keyword>
<evidence type="ECO:0000256" key="1">
    <source>
        <dbReference type="ARBA" id="ARBA00004651"/>
    </source>
</evidence>
<accession>K6YEJ8</accession>
<evidence type="ECO:0000256" key="6">
    <source>
        <dbReference type="ARBA" id="ARBA00022692"/>
    </source>
</evidence>
<gene>
    <name evidence="10" type="ORF">GLIP_2437</name>
</gene>
<dbReference type="UniPathway" id="UPA00148"/>
<evidence type="ECO:0000256" key="3">
    <source>
        <dbReference type="ARBA" id="ARBA00006263"/>
    </source>
</evidence>
<organism evidence="10 11">
    <name type="scientific">Aliiglaciecola lipolytica E3</name>
    <dbReference type="NCBI Taxonomy" id="1127673"/>
    <lineage>
        <taxon>Bacteria</taxon>
        <taxon>Pseudomonadati</taxon>
        <taxon>Pseudomonadota</taxon>
        <taxon>Gammaproteobacteria</taxon>
        <taxon>Alteromonadales</taxon>
        <taxon>Alteromonadaceae</taxon>
        <taxon>Aliiglaciecola</taxon>
    </lineage>
</organism>
<keyword evidence="11" id="KW-1185">Reference proteome</keyword>
<keyword evidence="6 9" id="KW-0812">Transmembrane</keyword>
<name>K6YEJ8_9ALTE</name>
<dbReference type="RefSeq" id="WP_008844868.1">
    <property type="nucleotide sequence ID" value="NZ_BAEN01000046.1"/>
</dbReference>
<dbReference type="GO" id="GO:0048472">
    <property type="term" value="F:threonine-phosphate decarboxylase activity"/>
    <property type="evidence" value="ECO:0007669"/>
    <property type="project" value="InterPro"/>
</dbReference>
<comment type="pathway">
    <text evidence="2">Cofactor biosynthesis; adenosylcobalamin biosynthesis.</text>
</comment>